<evidence type="ECO:0000313" key="1">
    <source>
        <dbReference type="EMBL" id="CBX94641.1"/>
    </source>
</evidence>
<dbReference type="AlphaFoldDB" id="E4ZTT1"/>
<protein>
    <submittedName>
        <fullName evidence="1">Predicted protein</fullName>
    </submittedName>
</protein>
<dbReference type="EMBL" id="FP929125">
    <property type="protein sequence ID" value="CBX94641.1"/>
    <property type="molecule type" value="Genomic_DNA"/>
</dbReference>
<organism evidence="2">
    <name type="scientific">Leptosphaeria maculans (strain JN3 / isolate v23.1.3 / race Av1-4-5-6-7-8)</name>
    <name type="common">Blackleg fungus</name>
    <name type="synonym">Phoma lingam</name>
    <dbReference type="NCBI Taxonomy" id="985895"/>
    <lineage>
        <taxon>Eukaryota</taxon>
        <taxon>Fungi</taxon>
        <taxon>Dikarya</taxon>
        <taxon>Ascomycota</taxon>
        <taxon>Pezizomycotina</taxon>
        <taxon>Dothideomycetes</taxon>
        <taxon>Pleosporomycetidae</taxon>
        <taxon>Pleosporales</taxon>
        <taxon>Pleosporineae</taxon>
        <taxon>Leptosphaeriaceae</taxon>
        <taxon>Plenodomus</taxon>
        <taxon>Plenodomus lingam/Leptosphaeria maculans species complex</taxon>
    </lineage>
</organism>
<accession>E4ZTT1</accession>
<evidence type="ECO:0000313" key="2">
    <source>
        <dbReference type="Proteomes" id="UP000002668"/>
    </source>
</evidence>
<gene>
    <name evidence="1" type="ORF">LEMA_uP116440.1</name>
</gene>
<dbReference type="InParanoid" id="E4ZTT1"/>
<dbReference type="VEuPathDB" id="FungiDB:LEMA_uP116440.1"/>
<name>E4ZTT1_LEPMJ</name>
<dbReference type="HOGENOM" id="CLU_2527879_0_0_1"/>
<reference evidence="2" key="1">
    <citation type="journal article" date="2011" name="Nat. Commun.">
        <title>Effector diversification within compartments of the Leptosphaeria maculans genome affected by Repeat-Induced Point mutations.</title>
        <authorList>
            <person name="Rouxel T."/>
            <person name="Grandaubert J."/>
            <person name="Hane J.K."/>
            <person name="Hoede C."/>
            <person name="van de Wouw A.P."/>
            <person name="Couloux A."/>
            <person name="Dominguez V."/>
            <person name="Anthouard V."/>
            <person name="Bally P."/>
            <person name="Bourras S."/>
            <person name="Cozijnsen A.J."/>
            <person name="Ciuffetti L.M."/>
            <person name="Degrave A."/>
            <person name="Dilmaghani A."/>
            <person name="Duret L."/>
            <person name="Fudal I."/>
            <person name="Goodwin S.B."/>
            <person name="Gout L."/>
            <person name="Glaser N."/>
            <person name="Linglin J."/>
            <person name="Kema G.H.J."/>
            <person name="Lapalu N."/>
            <person name="Lawrence C.B."/>
            <person name="May K."/>
            <person name="Meyer M."/>
            <person name="Ollivier B."/>
            <person name="Poulain J."/>
            <person name="Schoch C.L."/>
            <person name="Simon A."/>
            <person name="Spatafora J.W."/>
            <person name="Stachowiak A."/>
            <person name="Turgeon B.G."/>
            <person name="Tyler B.M."/>
            <person name="Vincent D."/>
            <person name="Weissenbach J."/>
            <person name="Amselem J."/>
            <person name="Quesneville H."/>
            <person name="Oliver R.P."/>
            <person name="Wincker P."/>
            <person name="Balesdent M.-H."/>
            <person name="Howlett B.J."/>
        </authorList>
    </citation>
    <scope>NUCLEOTIDE SEQUENCE [LARGE SCALE GENOMIC DNA]</scope>
    <source>
        <strain evidence="2">JN3 / isolate v23.1.3 / race Av1-4-5-6-7-8</strain>
    </source>
</reference>
<sequence>MVDRSAIGRKLARDQTIGKDDRSQWSLNTWGFLLTSSFTSRPNMFVVPVPAADRKSRYVKIGASKGAFCKEVAHLQWTFGSISR</sequence>
<proteinExistence type="predicted"/>
<keyword evidence="2" id="KW-1185">Reference proteome</keyword>
<dbReference type="Proteomes" id="UP000002668">
    <property type="component" value="Genome"/>
</dbReference>